<dbReference type="AlphaFoldDB" id="A0A4C1SUB6"/>
<organism evidence="1 2">
    <name type="scientific">Eumeta variegata</name>
    <name type="common">Bagworm moth</name>
    <name type="synonym">Eumeta japonica</name>
    <dbReference type="NCBI Taxonomy" id="151549"/>
    <lineage>
        <taxon>Eukaryota</taxon>
        <taxon>Metazoa</taxon>
        <taxon>Ecdysozoa</taxon>
        <taxon>Arthropoda</taxon>
        <taxon>Hexapoda</taxon>
        <taxon>Insecta</taxon>
        <taxon>Pterygota</taxon>
        <taxon>Neoptera</taxon>
        <taxon>Endopterygota</taxon>
        <taxon>Lepidoptera</taxon>
        <taxon>Glossata</taxon>
        <taxon>Ditrysia</taxon>
        <taxon>Tineoidea</taxon>
        <taxon>Psychidae</taxon>
        <taxon>Oiketicinae</taxon>
        <taxon>Eumeta</taxon>
    </lineage>
</organism>
<reference evidence="1 2" key="1">
    <citation type="journal article" date="2019" name="Commun. Biol.">
        <title>The bagworm genome reveals a unique fibroin gene that provides high tensile strength.</title>
        <authorList>
            <person name="Kono N."/>
            <person name="Nakamura H."/>
            <person name="Ohtoshi R."/>
            <person name="Tomita M."/>
            <person name="Numata K."/>
            <person name="Arakawa K."/>
        </authorList>
    </citation>
    <scope>NUCLEOTIDE SEQUENCE [LARGE SCALE GENOMIC DNA]</scope>
</reference>
<dbReference type="EMBL" id="BGZK01000018">
    <property type="protein sequence ID" value="GBP05525.1"/>
    <property type="molecule type" value="Genomic_DNA"/>
</dbReference>
<sequence>MKGQGKGRPRISIADQMQNFKHHTAGPCLGNSREFNNKKRLDISSRLFKPTAKRTVFTIVQNAYICRSLLASCDELAISAAGARPPAPRYPPSSAIVVVRTFERRALIDTPI</sequence>
<name>A0A4C1SUB6_EUMVA</name>
<protein>
    <submittedName>
        <fullName evidence="1">Uncharacterized protein</fullName>
    </submittedName>
</protein>
<proteinExistence type="predicted"/>
<comment type="caution">
    <text evidence="1">The sequence shown here is derived from an EMBL/GenBank/DDBJ whole genome shotgun (WGS) entry which is preliminary data.</text>
</comment>
<keyword evidence="2" id="KW-1185">Reference proteome</keyword>
<evidence type="ECO:0000313" key="2">
    <source>
        <dbReference type="Proteomes" id="UP000299102"/>
    </source>
</evidence>
<accession>A0A4C1SUB6</accession>
<evidence type="ECO:0000313" key="1">
    <source>
        <dbReference type="EMBL" id="GBP05525.1"/>
    </source>
</evidence>
<dbReference type="Proteomes" id="UP000299102">
    <property type="component" value="Unassembled WGS sequence"/>
</dbReference>
<gene>
    <name evidence="1" type="ORF">EVAR_3026_1</name>
</gene>